<feature type="region of interest" description="Disordered" evidence="1">
    <location>
        <begin position="235"/>
        <end position="255"/>
    </location>
</feature>
<dbReference type="Proteomes" id="UP000289886">
    <property type="component" value="Unassembled WGS sequence"/>
</dbReference>
<evidence type="ECO:0000313" key="2">
    <source>
        <dbReference type="EMBL" id="RXM98895.1"/>
    </source>
</evidence>
<organism evidence="2 3">
    <name type="scientific">Acipenser ruthenus</name>
    <name type="common">Sterlet sturgeon</name>
    <dbReference type="NCBI Taxonomy" id="7906"/>
    <lineage>
        <taxon>Eukaryota</taxon>
        <taxon>Metazoa</taxon>
        <taxon>Chordata</taxon>
        <taxon>Craniata</taxon>
        <taxon>Vertebrata</taxon>
        <taxon>Euteleostomi</taxon>
        <taxon>Actinopterygii</taxon>
        <taxon>Chondrostei</taxon>
        <taxon>Acipenseriformes</taxon>
        <taxon>Acipenseridae</taxon>
        <taxon>Acipenser</taxon>
    </lineage>
</organism>
<evidence type="ECO:0000256" key="1">
    <source>
        <dbReference type="SAM" id="MobiDB-lite"/>
    </source>
</evidence>
<dbReference type="EMBL" id="SCEB01000528">
    <property type="protein sequence ID" value="RXM98895.1"/>
    <property type="molecule type" value="Genomic_DNA"/>
</dbReference>
<feature type="region of interest" description="Disordered" evidence="1">
    <location>
        <begin position="287"/>
        <end position="323"/>
    </location>
</feature>
<accession>A0A662YRX0</accession>
<dbReference type="AlphaFoldDB" id="A0A662YRX0"/>
<feature type="region of interest" description="Disordered" evidence="1">
    <location>
        <begin position="44"/>
        <end position="115"/>
    </location>
</feature>
<feature type="region of interest" description="Disordered" evidence="1">
    <location>
        <begin position="362"/>
        <end position="397"/>
    </location>
</feature>
<feature type="region of interest" description="Disordered" evidence="1">
    <location>
        <begin position="262"/>
        <end position="281"/>
    </location>
</feature>
<reference evidence="2 3" key="1">
    <citation type="submission" date="2019-01" db="EMBL/GenBank/DDBJ databases">
        <title>Draft Genome and Complete Hox-Cluster Characterization of the Sterlet Sturgeon (Acipenser ruthenus).</title>
        <authorList>
            <person name="Wei Q."/>
        </authorList>
    </citation>
    <scope>NUCLEOTIDE SEQUENCE [LARGE SCALE GENOMIC DNA]</scope>
    <source>
        <strain evidence="2">WHYD16114868_AA</strain>
        <tissue evidence="2">Blood</tissue>
    </source>
</reference>
<gene>
    <name evidence="2" type="ORF">EOD39_12487</name>
</gene>
<protein>
    <submittedName>
        <fullName evidence="2">Uncharacterized protein</fullName>
    </submittedName>
</protein>
<keyword evidence="3" id="KW-1185">Reference proteome</keyword>
<name>A0A662YRX0_ACIRT</name>
<comment type="caution">
    <text evidence="2">The sequence shown here is derived from an EMBL/GenBank/DDBJ whole genome shotgun (WGS) entry which is preliminary data.</text>
</comment>
<proteinExistence type="predicted"/>
<sequence>MGNVNDSLSLFDFKDLNVSVQLNQEEVKDFKTLRARFQNNSDFPKNNLWSRPPPAVKLKPVNLPEKRLPPPPVKNTGEGLSPRTVCDEVNETAGPGRKHALPVQSSTLPSTKPLPDKTVLKCTGADTFKAGVVREEGKDEQSAADTFKHTRRLWENTLSQHMKRPDLAQLNHGGVNKPFSRPHSTVWEAAGNGSSSPTVANVEKAYCQTRDFPPAKDLSKCPPPLPRKDLMEGRSCPVKEQTDISKCPPPLPRKDYMEGRPCPVKEQPDISKCPPTLPRKDVMKEHPCPVKEQPDISKCPPPLPRKDHMEGSPCPVKEQADSPWKALAVSLPADTKPADPDLGTDGSLYEEQPPVVLECNEAQQPGGESRGHTPRRKALPDVQSLGTPPKKPTRPAHVDLSQFRKATRATKALGGNLMVILMIEVMGKLMIWEQSPCESSAHC</sequence>
<evidence type="ECO:0000313" key="3">
    <source>
        <dbReference type="Proteomes" id="UP000289886"/>
    </source>
</evidence>